<keyword evidence="1" id="KW-1133">Transmembrane helix</keyword>
<proteinExistence type="predicted"/>
<feature type="transmembrane region" description="Helical" evidence="1">
    <location>
        <begin position="139"/>
        <end position="156"/>
    </location>
</feature>
<evidence type="ECO:0000313" key="3">
    <source>
        <dbReference type="Proteomes" id="UP000291338"/>
    </source>
</evidence>
<keyword evidence="1" id="KW-0472">Membrane</keyword>
<evidence type="ECO:0000313" key="2">
    <source>
        <dbReference type="EMBL" id="RZQ54291.1"/>
    </source>
</evidence>
<feature type="transmembrane region" description="Helical" evidence="1">
    <location>
        <begin position="21"/>
        <end position="42"/>
    </location>
</feature>
<gene>
    <name evidence="2" type="ORF">C1E23_04780</name>
</gene>
<dbReference type="Proteomes" id="UP000291338">
    <property type="component" value="Unassembled WGS sequence"/>
</dbReference>
<dbReference type="EMBL" id="PPSX01000017">
    <property type="protein sequence ID" value="RZQ54291.1"/>
    <property type="molecule type" value="Genomic_DNA"/>
</dbReference>
<dbReference type="AlphaFoldDB" id="A0A4Q7IQQ7"/>
<organism evidence="2 3">
    <name type="scientific">Pseudoalteromonas phenolica</name>
    <dbReference type="NCBI Taxonomy" id="161398"/>
    <lineage>
        <taxon>Bacteria</taxon>
        <taxon>Pseudomonadati</taxon>
        <taxon>Pseudomonadota</taxon>
        <taxon>Gammaproteobacteria</taxon>
        <taxon>Alteromonadales</taxon>
        <taxon>Pseudoalteromonadaceae</taxon>
        <taxon>Pseudoalteromonas</taxon>
    </lineage>
</organism>
<feature type="transmembrane region" description="Helical" evidence="1">
    <location>
        <begin position="312"/>
        <end position="330"/>
    </location>
</feature>
<feature type="transmembrane region" description="Helical" evidence="1">
    <location>
        <begin position="398"/>
        <end position="415"/>
    </location>
</feature>
<feature type="transmembrane region" description="Helical" evidence="1">
    <location>
        <begin position="233"/>
        <end position="254"/>
    </location>
</feature>
<feature type="transmembrane region" description="Helical" evidence="1">
    <location>
        <begin position="336"/>
        <end position="358"/>
    </location>
</feature>
<name>A0A4Q7IQQ7_9GAMM</name>
<feature type="transmembrane region" description="Helical" evidence="1">
    <location>
        <begin position="162"/>
        <end position="178"/>
    </location>
</feature>
<protein>
    <submittedName>
        <fullName evidence="2">Uncharacterized protein</fullName>
    </submittedName>
</protein>
<evidence type="ECO:0000256" key="1">
    <source>
        <dbReference type="SAM" id="Phobius"/>
    </source>
</evidence>
<feature type="transmembrane region" description="Helical" evidence="1">
    <location>
        <begin position="48"/>
        <end position="66"/>
    </location>
</feature>
<dbReference type="RefSeq" id="WP_130254483.1">
    <property type="nucleotide sequence ID" value="NZ_PPSX01000017.1"/>
</dbReference>
<feature type="transmembrane region" description="Helical" evidence="1">
    <location>
        <begin position="365"/>
        <end position="386"/>
    </location>
</feature>
<accession>A0A4Q7IQQ7</accession>
<feature type="transmembrane region" description="Helical" evidence="1">
    <location>
        <begin position="260"/>
        <end position="277"/>
    </location>
</feature>
<keyword evidence="1" id="KW-0812">Transmembrane</keyword>
<comment type="caution">
    <text evidence="2">The sequence shown here is derived from an EMBL/GenBank/DDBJ whole genome shotgun (WGS) entry which is preliminary data.</text>
</comment>
<sequence>MSNTLNRTWHKGFYAYWFKECGSLNYLLPMFIGVIISVLVMIKGLTEALPFTICFTSICAFASVSWQSIRLQATEWHSLVPGYTDHIVKQGNIIIGAPHVILITSAIIFEQYDVLKLLSVSVLLGTLFYLKCRVTSKMFNTSAYFFFAIIGFTIVFKEVPTWVATLAVILNINVVLLRKHFGTAFKWQTQALVDYKHALQSGWSPIPKGFLKGYGQGLNKFFFPLSYFMGRSLIQYTVLLLVIFLGLLALNYLYVAGRPSLFVFSNLVCILAFMILWTRIQRQQAWGTLITLPIYSSVMEAKINYAKASEKFALCIFVCSALLAGFIEFIRFASPVFNLSMTYSLVNTAGVLICFAIGNICKKSAFFSVALVFTLGFVLAITGIVVETEAEKLGIEHSAGALIYLLFAIFANRISSKQLYTNI</sequence>
<reference evidence="2 3" key="1">
    <citation type="submission" date="2018-01" db="EMBL/GenBank/DDBJ databases">
        <title>Co-occurrence of chitin degradation, pigmentation and bioactivity in marine Pseudoalteromonas.</title>
        <authorList>
            <person name="Paulsen S."/>
            <person name="Gram L."/>
            <person name="Machado H."/>
        </authorList>
    </citation>
    <scope>NUCLEOTIDE SEQUENCE [LARGE SCALE GENOMIC DNA]</scope>
    <source>
        <strain evidence="2 3">S3898</strain>
    </source>
</reference>